<evidence type="ECO:0000256" key="6">
    <source>
        <dbReference type="ARBA" id="ARBA00023136"/>
    </source>
</evidence>
<dbReference type="NCBIfam" id="TIGR00836">
    <property type="entry name" value="amt"/>
    <property type="match status" value="1"/>
</dbReference>
<accession>A0A0A1TNM6</accession>
<feature type="transmembrane region" description="Helical" evidence="8">
    <location>
        <begin position="226"/>
        <end position="243"/>
    </location>
</feature>
<feature type="transmembrane region" description="Helical" evidence="8">
    <location>
        <begin position="255"/>
        <end position="275"/>
    </location>
</feature>
<evidence type="ECO:0000256" key="5">
    <source>
        <dbReference type="ARBA" id="ARBA00022989"/>
    </source>
</evidence>
<keyword evidence="7 8" id="KW-0924">Ammonia transport</keyword>
<dbReference type="InterPro" id="IPR024041">
    <property type="entry name" value="NH4_transpt_AmtB-like_dom"/>
</dbReference>
<comment type="similarity">
    <text evidence="2 8">Belongs to the ammonia transporter channel (TC 1.A.11.2) family.</text>
</comment>
<feature type="domain" description="Ammonium transporter AmtB-like" evidence="9">
    <location>
        <begin position="35"/>
        <end position="439"/>
    </location>
</feature>
<feature type="transmembrane region" description="Helical" evidence="8">
    <location>
        <begin position="310"/>
        <end position="327"/>
    </location>
</feature>
<evidence type="ECO:0000256" key="1">
    <source>
        <dbReference type="ARBA" id="ARBA00004141"/>
    </source>
</evidence>
<dbReference type="Proteomes" id="UP000039046">
    <property type="component" value="Unassembled WGS sequence"/>
</dbReference>
<dbReference type="GO" id="GO:0005886">
    <property type="term" value="C:plasma membrane"/>
    <property type="evidence" value="ECO:0007669"/>
    <property type="project" value="UniProtKB-SubCell"/>
</dbReference>
<proteinExistence type="inferred from homology"/>
<evidence type="ECO:0000256" key="8">
    <source>
        <dbReference type="RuleBase" id="RU362002"/>
    </source>
</evidence>
<keyword evidence="3 8" id="KW-0813">Transport</keyword>
<keyword evidence="11" id="KW-1185">Reference proteome</keyword>
<dbReference type="PROSITE" id="PS01219">
    <property type="entry name" value="AMMONIUM_TRANSP"/>
    <property type="match status" value="1"/>
</dbReference>
<name>A0A0A1TNM6_9HYPO</name>
<evidence type="ECO:0000313" key="10">
    <source>
        <dbReference type="EMBL" id="CEJ92908.1"/>
    </source>
</evidence>
<feature type="transmembrane region" description="Helical" evidence="8">
    <location>
        <begin position="287"/>
        <end position="304"/>
    </location>
</feature>
<dbReference type="GO" id="GO:0008519">
    <property type="term" value="F:ammonium channel activity"/>
    <property type="evidence" value="ECO:0007669"/>
    <property type="project" value="EnsemblFungi"/>
</dbReference>
<organism evidence="10 11">
    <name type="scientific">[Torrubiella] hemipterigena</name>
    <dbReference type="NCBI Taxonomy" id="1531966"/>
    <lineage>
        <taxon>Eukaryota</taxon>
        <taxon>Fungi</taxon>
        <taxon>Dikarya</taxon>
        <taxon>Ascomycota</taxon>
        <taxon>Pezizomycotina</taxon>
        <taxon>Sordariomycetes</taxon>
        <taxon>Hypocreomycetidae</taxon>
        <taxon>Hypocreales</taxon>
        <taxon>Clavicipitaceae</taxon>
        <taxon>Clavicipitaceae incertae sedis</taxon>
        <taxon>'Torrubiella' clade</taxon>
    </lineage>
</organism>
<gene>
    <name evidence="10" type="ORF">VHEMI08535</name>
</gene>
<evidence type="ECO:0000256" key="2">
    <source>
        <dbReference type="ARBA" id="ARBA00005887"/>
    </source>
</evidence>
<evidence type="ECO:0000256" key="4">
    <source>
        <dbReference type="ARBA" id="ARBA00022692"/>
    </source>
</evidence>
<sequence length="474" mass="50331">MATVAYNGTTGVADPGYSADVPDLNIFYDTGHMTFIAISSLLVLLMIPGVGFFYSGLARRKSALQLVLLSMLSVAVIGFQWFFWGYSLTFSRTGNSFLGDLSQFGLMKTLAQPNGSSAMPDILFCLYQGMFAAITPALAIGAVADRGRMLPAIVFMFIWSTAVYDPIAYWTWNANGWLAKLPSYDFAGGGPVHVSSGACALAYSLMLGKRAGYTSNAGLPYRPHSVTNVLLGTVFLWVGWFGFNGGSALSMNLRAIMACYVTHLAASCAGIAWVLLDYRLERKWSTIGFCSGAIAGLVAITPAAGFVPTWAAVIIGVAGGVCCNFATKLKFLLGVDDALDIFAVHGVGGMVGNLLTGIFGASWIADLDGSSHAPIGWIEGNWIQLGYQLAGTCAAFAWSFGLSCLILFLMNLVPGMSLRVTAEDEDVGIDDCQLGEFAYDYVEIKRHFADAGVSLSASASSASSTHEKAPKEVV</sequence>
<feature type="transmembrane region" description="Helical" evidence="8">
    <location>
        <begin position="339"/>
        <end position="365"/>
    </location>
</feature>
<feature type="transmembrane region" description="Helical" evidence="8">
    <location>
        <begin position="184"/>
        <end position="205"/>
    </location>
</feature>
<protein>
    <recommendedName>
        <fullName evidence="8">Ammonium transporter</fullName>
    </recommendedName>
</protein>
<feature type="transmembrane region" description="Helical" evidence="8">
    <location>
        <begin position="385"/>
        <end position="409"/>
    </location>
</feature>
<evidence type="ECO:0000259" key="9">
    <source>
        <dbReference type="Pfam" id="PF00909"/>
    </source>
</evidence>
<dbReference type="InterPro" id="IPR029020">
    <property type="entry name" value="Ammonium/urea_transptr"/>
</dbReference>
<dbReference type="OrthoDB" id="534912at2759"/>
<dbReference type="PANTHER" id="PTHR43029">
    <property type="entry name" value="AMMONIUM TRANSPORTER MEP2"/>
    <property type="match status" value="1"/>
</dbReference>
<feature type="transmembrane region" description="Helical" evidence="8">
    <location>
        <begin position="66"/>
        <end position="84"/>
    </location>
</feature>
<feature type="transmembrane region" description="Helical" evidence="8">
    <location>
        <begin position="150"/>
        <end position="172"/>
    </location>
</feature>
<dbReference type="InterPro" id="IPR018047">
    <property type="entry name" value="Ammonium_transpt_CS"/>
</dbReference>
<keyword evidence="5 8" id="KW-1133">Transmembrane helix</keyword>
<dbReference type="GO" id="GO:0140157">
    <property type="term" value="P:ammonium import across plasma membrane"/>
    <property type="evidence" value="ECO:0007669"/>
    <property type="project" value="EnsemblFungi"/>
</dbReference>
<dbReference type="Pfam" id="PF00909">
    <property type="entry name" value="Ammonium_transp"/>
    <property type="match status" value="1"/>
</dbReference>
<dbReference type="FunFam" id="1.10.3430.10:FF:000003">
    <property type="entry name" value="Ammonium transporter"/>
    <property type="match status" value="1"/>
</dbReference>
<evidence type="ECO:0000256" key="7">
    <source>
        <dbReference type="ARBA" id="ARBA00023177"/>
    </source>
</evidence>
<evidence type="ECO:0000256" key="3">
    <source>
        <dbReference type="ARBA" id="ARBA00022448"/>
    </source>
</evidence>
<comment type="subcellular location">
    <subcellularLocation>
        <location evidence="8">Cell membrane</location>
        <topology evidence="8">Multi-pass membrane protein</topology>
    </subcellularLocation>
    <subcellularLocation>
        <location evidence="1">Membrane</location>
        <topology evidence="1">Multi-pass membrane protein</topology>
    </subcellularLocation>
</comment>
<evidence type="ECO:0000313" key="11">
    <source>
        <dbReference type="Proteomes" id="UP000039046"/>
    </source>
</evidence>
<dbReference type="AlphaFoldDB" id="A0A0A1TNM6"/>
<dbReference type="EMBL" id="CDHN01000005">
    <property type="protein sequence ID" value="CEJ92908.1"/>
    <property type="molecule type" value="Genomic_DNA"/>
</dbReference>
<feature type="transmembrane region" description="Helical" evidence="8">
    <location>
        <begin position="122"/>
        <end position="143"/>
    </location>
</feature>
<feature type="transmembrane region" description="Helical" evidence="8">
    <location>
        <begin position="33"/>
        <end position="54"/>
    </location>
</feature>
<reference evidence="10 11" key="1">
    <citation type="journal article" date="2015" name="Genome Announc.">
        <title>Draft Genome Sequence and Gene Annotation of the Entomopathogenic Fungus Verticillium hemipterigenum.</title>
        <authorList>
            <person name="Horn F."/>
            <person name="Habel A."/>
            <person name="Scharf D.H."/>
            <person name="Dworschak J."/>
            <person name="Brakhage A.A."/>
            <person name="Guthke R."/>
            <person name="Hertweck C."/>
            <person name="Linde J."/>
        </authorList>
    </citation>
    <scope>NUCLEOTIDE SEQUENCE [LARGE SCALE GENOMIC DNA]</scope>
</reference>
<keyword evidence="4 8" id="KW-0812">Transmembrane</keyword>
<dbReference type="InterPro" id="IPR001905">
    <property type="entry name" value="Ammonium_transpt"/>
</dbReference>
<dbReference type="Gene3D" id="1.10.3430.10">
    <property type="entry name" value="Ammonium transporter AmtB like domains"/>
    <property type="match status" value="1"/>
</dbReference>
<dbReference type="STRING" id="1531966.A0A0A1TNM6"/>
<dbReference type="HOGENOM" id="CLU_000445_33_0_1"/>
<dbReference type="SUPFAM" id="SSF111352">
    <property type="entry name" value="Ammonium transporter"/>
    <property type="match status" value="1"/>
</dbReference>
<dbReference type="PANTHER" id="PTHR43029:SF10">
    <property type="entry name" value="AMMONIUM TRANSPORTER MEP2"/>
    <property type="match status" value="1"/>
</dbReference>
<keyword evidence="6 8" id="KW-0472">Membrane</keyword>